<accession>A0A3D8R3U5</accession>
<evidence type="ECO:0000313" key="3">
    <source>
        <dbReference type="Proteomes" id="UP000256328"/>
    </source>
</evidence>
<comment type="caution">
    <text evidence="2">The sequence shown here is derived from an EMBL/GenBank/DDBJ whole genome shotgun (WGS) entry which is preliminary data.</text>
</comment>
<organism evidence="2 3">
    <name type="scientific">Coleophoma crateriformis</name>
    <dbReference type="NCBI Taxonomy" id="565419"/>
    <lineage>
        <taxon>Eukaryota</taxon>
        <taxon>Fungi</taxon>
        <taxon>Dikarya</taxon>
        <taxon>Ascomycota</taxon>
        <taxon>Pezizomycotina</taxon>
        <taxon>Leotiomycetes</taxon>
        <taxon>Helotiales</taxon>
        <taxon>Dermateaceae</taxon>
        <taxon>Coleophoma</taxon>
    </lineage>
</organism>
<dbReference type="InterPro" id="IPR010730">
    <property type="entry name" value="HET"/>
</dbReference>
<dbReference type="Pfam" id="PF06985">
    <property type="entry name" value="HET"/>
    <property type="match status" value="1"/>
</dbReference>
<sequence>MRLLDARTLDFEEFFEGRIPPYAILSHTWGGEEVTLQSFQRREKPLSAGYRKIVRACEETLKQDLRYVWVDSCCIDKTSSAELTEAINSMFKWYQMAEICLAYLVDLHTTTLPHGHEPGPDLETCAWFTRGWTLQELLAPNRVLFFGSDWNTAFSLDSVVDRVNRITGIAPQYLLHHDQKARQSWISQASGAEKMSWASKRETTVPEDMAYCLLGIFGVNMPLIYGEGKQAFIRLQEQIIRNRFDPTLFAWNAEVDGKALLREDMRRRNPLIYGIVSPSELGDDTWGKGHQLPKVNRSLFAIALLSGTEHPWCHVRNGYVSNLVTGFLAESPRQFHSCSDIIVSEATVEWSLTSKGSILIQLPVSEDKYPRMVLPCGIRGDPFSLLALPLVPGRGGQYNRAKHPANVVSHNKWHQWPMKKVDLISQHQDLTTLSDTLKKTLHLRKLPPGYEVSEVYPGEAWSPVNGTISLPFVPTGGWHDTPAAVLLLQNPGTNTSFAITLKVRQPRLISFLANFGNFGSMYIDPDFIEGASKEDLPNLYKGISTGYVPRRGLRIAPLTQSSISKVSSDILYADFTRKSLTGSQFLGFNIHQVPITGRLMIRTRYAVISALVMSKFFDYTDILLRPGSRQPHIPWNSPLLVGQIVPYTFIVEANQPPSYQFSQDDPKHLSRNKIRHSDISISPLGIDSGTQDVELAKEMENSPINHVGYVARGGLNP</sequence>
<dbReference type="PANTHER" id="PTHR10622:SF10">
    <property type="entry name" value="HET DOMAIN-CONTAINING PROTEIN"/>
    <property type="match status" value="1"/>
</dbReference>
<proteinExistence type="predicted"/>
<reference evidence="2 3" key="1">
    <citation type="journal article" date="2018" name="IMA Fungus">
        <title>IMA Genome-F 9: Draft genome sequence of Annulohypoxylon stygium, Aspergillus mulundensis, Berkeleyomyces basicola (syn. Thielaviopsis basicola), Ceratocystis smalleyi, two Cercospora beticola strains, Coleophoma cylindrospora, Fusarium fracticaudum, Phialophora cf. hyalina, and Morchella septimelata.</title>
        <authorList>
            <person name="Wingfield B.D."/>
            <person name="Bills G.F."/>
            <person name="Dong Y."/>
            <person name="Huang W."/>
            <person name="Nel W.J."/>
            <person name="Swalarsk-Parry B.S."/>
            <person name="Vaghefi N."/>
            <person name="Wilken P.M."/>
            <person name="An Z."/>
            <person name="de Beer Z.W."/>
            <person name="De Vos L."/>
            <person name="Chen L."/>
            <person name="Duong T.A."/>
            <person name="Gao Y."/>
            <person name="Hammerbacher A."/>
            <person name="Kikkert J.R."/>
            <person name="Li Y."/>
            <person name="Li H."/>
            <person name="Li K."/>
            <person name="Li Q."/>
            <person name="Liu X."/>
            <person name="Ma X."/>
            <person name="Naidoo K."/>
            <person name="Pethybridge S.J."/>
            <person name="Sun J."/>
            <person name="Steenkamp E.T."/>
            <person name="van der Nest M.A."/>
            <person name="van Wyk S."/>
            <person name="Wingfield M.J."/>
            <person name="Xiong C."/>
            <person name="Yue Q."/>
            <person name="Zhang X."/>
        </authorList>
    </citation>
    <scope>NUCLEOTIDE SEQUENCE [LARGE SCALE GENOMIC DNA]</scope>
    <source>
        <strain evidence="2 3">BP5796</strain>
    </source>
</reference>
<evidence type="ECO:0000259" key="1">
    <source>
        <dbReference type="Pfam" id="PF06985"/>
    </source>
</evidence>
<gene>
    <name evidence="2" type="ORF">BP5796_09287</name>
</gene>
<dbReference type="AlphaFoldDB" id="A0A3D8R3U5"/>
<dbReference type="OrthoDB" id="20872at2759"/>
<evidence type="ECO:0000313" key="2">
    <source>
        <dbReference type="EMBL" id="RDW68630.1"/>
    </source>
</evidence>
<dbReference type="Proteomes" id="UP000256328">
    <property type="component" value="Unassembled WGS sequence"/>
</dbReference>
<dbReference type="PANTHER" id="PTHR10622">
    <property type="entry name" value="HET DOMAIN-CONTAINING PROTEIN"/>
    <property type="match status" value="1"/>
</dbReference>
<name>A0A3D8R3U5_9HELO</name>
<keyword evidence="3" id="KW-1185">Reference proteome</keyword>
<protein>
    <recommendedName>
        <fullName evidence="1">Heterokaryon incompatibility domain-containing protein</fullName>
    </recommendedName>
</protein>
<dbReference type="EMBL" id="PDLN01000013">
    <property type="protein sequence ID" value="RDW68630.1"/>
    <property type="molecule type" value="Genomic_DNA"/>
</dbReference>
<feature type="domain" description="Heterokaryon incompatibility" evidence="1">
    <location>
        <begin position="22"/>
        <end position="111"/>
    </location>
</feature>